<protein>
    <submittedName>
        <fullName evidence="2">Uncharacterized protein</fullName>
    </submittedName>
</protein>
<organism evidence="2 4">
    <name type="scientific">Ligilactobacillus ruminis</name>
    <dbReference type="NCBI Taxonomy" id="1623"/>
    <lineage>
        <taxon>Bacteria</taxon>
        <taxon>Bacillati</taxon>
        <taxon>Bacillota</taxon>
        <taxon>Bacilli</taxon>
        <taxon>Lactobacillales</taxon>
        <taxon>Lactobacillaceae</taxon>
        <taxon>Ligilactobacillus</taxon>
    </lineage>
</organism>
<feature type="transmembrane region" description="Helical" evidence="1">
    <location>
        <begin position="44"/>
        <end position="67"/>
    </location>
</feature>
<name>A0A3E4M3G6_9LACO</name>
<keyword evidence="1" id="KW-1133">Transmembrane helix</keyword>
<evidence type="ECO:0000256" key="1">
    <source>
        <dbReference type="SAM" id="Phobius"/>
    </source>
</evidence>
<evidence type="ECO:0000313" key="2">
    <source>
        <dbReference type="EMBL" id="RGK44270.1"/>
    </source>
</evidence>
<gene>
    <name evidence="2" type="ORF">DXD09_10435</name>
    <name evidence="3" type="ORF">DXD09_10440</name>
</gene>
<proteinExistence type="predicted"/>
<evidence type="ECO:0000313" key="3">
    <source>
        <dbReference type="EMBL" id="RGK44271.1"/>
    </source>
</evidence>
<reference evidence="2 4" key="1">
    <citation type="submission" date="2018-08" db="EMBL/GenBank/DDBJ databases">
        <title>A genome reference for cultivated species of the human gut microbiota.</title>
        <authorList>
            <person name="Zou Y."/>
            <person name="Xue W."/>
            <person name="Luo G."/>
        </authorList>
    </citation>
    <scope>NUCLEOTIDE SEQUENCE [LARGE SCALE GENOMIC DNA]</scope>
    <source>
        <strain evidence="2 4">TF10-9AT</strain>
    </source>
</reference>
<dbReference type="AlphaFoldDB" id="A0A3E4M3G6"/>
<dbReference type="RefSeq" id="WP_117644098.1">
    <property type="nucleotide sequence ID" value="NZ_JADNNQ010000136.1"/>
</dbReference>
<evidence type="ECO:0000313" key="4">
    <source>
        <dbReference type="Proteomes" id="UP000260790"/>
    </source>
</evidence>
<dbReference type="EMBL" id="QSQR01000013">
    <property type="protein sequence ID" value="RGK44271.1"/>
    <property type="molecule type" value="Genomic_DNA"/>
</dbReference>
<dbReference type="Proteomes" id="UP000260790">
    <property type="component" value="Unassembled WGS sequence"/>
</dbReference>
<feature type="transmembrane region" description="Helical" evidence="1">
    <location>
        <begin position="12"/>
        <end position="32"/>
    </location>
</feature>
<keyword evidence="1" id="KW-0472">Membrane</keyword>
<sequence>MYKWKKGDGKTMAVLVVVCIIAFIWGLCDLPSPMDWIDNFFKNAFAFAFIFTILAVGGVISFIGGLFK</sequence>
<accession>A0A3E4M3G6</accession>
<keyword evidence="1" id="KW-0812">Transmembrane</keyword>
<comment type="caution">
    <text evidence="2">The sequence shown here is derived from an EMBL/GenBank/DDBJ whole genome shotgun (WGS) entry which is preliminary data.</text>
</comment>
<dbReference type="EMBL" id="QSQR01000013">
    <property type="protein sequence ID" value="RGK44270.1"/>
    <property type="molecule type" value="Genomic_DNA"/>
</dbReference>